<comment type="catalytic activity">
    <reaction evidence="1">
        <text>Hydrolysis of DNA containing ring-opened 7-methylguanine residues, releasing 2,6-diamino-4-hydroxy-5-(N-methyl)formamidopyrimidine.</text>
        <dbReference type="EC" id="3.2.2.23"/>
    </reaction>
</comment>
<evidence type="ECO:0000256" key="6">
    <source>
        <dbReference type="ARBA" id="ARBA00023204"/>
    </source>
</evidence>
<dbReference type="InterPro" id="IPR012319">
    <property type="entry name" value="FPG_cat"/>
</dbReference>
<dbReference type="Proteomes" id="UP000198850">
    <property type="component" value="Unassembled WGS sequence"/>
</dbReference>
<evidence type="ECO:0000256" key="3">
    <source>
        <dbReference type="ARBA" id="ARBA00022763"/>
    </source>
</evidence>
<protein>
    <submittedName>
        <fullName evidence="11">Formamidopyrimidine-DNA glycosylase</fullName>
    </submittedName>
</protein>
<dbReference type="PANTHER" id="PTHR22993">
    <property type="entry name" value="FORMAMIDOPYRIMIDINE-DNA GLYCOSYLASE"/>
    <property type="match status" value="1"/>
</dbReference>
<evidence type="ECO:0000313" key="11">
    <source>
        <dbReference type="EMBL" id="SDZ83712.1"/>
    </source>
</evidence>
<dbReference type="PROSITE" id="PS51068">
    <property type="entry name" value="FPG_CAT"/>
    <property type="match status" value="1"/>
</dbReference>
<dbReference type="GO" id="GO:0016829">
    <property type="term" value="F:lyase activity"/>
    <property type="evidence" value="ECO:0007669"/>
    <property type="project" value="UniProtKB-KW"/>
</dbReference>
<evidence type="ECO:0000256" key="2">
    <source>
        <dbReference type="ARBA" id="ARBA00009409"/>
    </source>
</evidence>
<dbReference type="InterPro" id="IPR035937">
    <property type="entry name" value="FPG_N"/>
</dbReference>
<keyword evidence="7" id="KW-0456">Lyase</keyword>
<dbReference type="GO" id="GO:0008534">
    <property type="term" value="F:oxidized purine nucleobase lesion DNA N-glycosylase activity"/>
    <property type="evidence" value="ECO:0007669"/>
    <property type="project" value="UniProtKB-EC"/>
</dbReference>
<keyword evidence="12" id="KW-1185">Reference proteome</keyword>
<dbReference type="RefSeq" id="WP_090554242.1">
    <property type="nucleotide sequence ID" value="NZ_FNRA01000001.1"/>
</dbReference>
<evidence type="ECO:0000313" key="12">
    <source>
        <dbReference type="Proteomes" id="UP000198850"/>
    </source>
</evidence>
<dbReference type="OrthoDB" id="9800855at2"/>
<keyword evidence="6" id="KW-0234">DNA repair</keyword>
<dbReference type="SUPFAM" id="SSF46946">
    <property type="entry name" value="S13-like H2TH domain"/>
    <property type="match status" value="1"/>
</dbReference>
<evidence type="ECO:0000259" key="10">
    <source>
        <dbReference type="PROSITE" id="PS51068"/>
    </source>
</evidence>
<gene>
    <name evidence="11" type="ORF">SAMN05443550_101155</name>
</gene>
<dbReference type="EMBL" id="FNRA01000001">
    <property type="protein sequence ID" value="SDZ83712.1"/>
    <property type="molecule type" value="Genomic_DNA"/>
</dbReference>
<keyword evidence="9" id="KW-0326">Glycosidase</keyword>
<reference evidence="11 12" key="1">
    <citation type="submission" date="2016-10" db="EMBL/GenBank/DDBJ databases">
        <authorList>
            <person name="de Groot N.N."/>
        </authorList>
    </citation>
    <scope>NUCLEOTIDE SEQUENCE [LARGE SCALE GENOMIC DNA]</scope>
    <source>
        <strain evidence="11 12">DSM 19033</strain>
    </source>
</reference>
<proteinExistence type="inferred from homology"/>
<dbReference type="InterPro" id="IPR015886">
    <property type="entry name" value="H2TH_FPG"/>
</dbReference>
<dbReference type="STRING" id="425514.SAMN05443550_101155"/>
<dbReference type="GO" id="GO:0003906">
    <property type="term" value="F:DNA-(apurinic or apyrimidinic site) endonuclease activity"/>
    <property type="evidence" value="ECO:0007669"/>
    <property type="project" value="InterPro"/>
</dbReference>
<evidence type="ECO:0000256" key="9">
    <source>
        <dbReference type="ARBA" id="ARBA00023295"/>
    </source>
</evidence>
<comment type="similarity">
    <text evidence="2">Belongs to the FPG family.</text>
</comment>
<keyword evidence="8" id="KW-0511">Multifunctional enzyme</keyword>
<dbReference type="GO" id="GO:0008270">
    <property type="term" value="F:zinc ion binding"/>
    <property type="evidence" value="ECO:0007669"/>
    <property type="project" value="InterPro"/>
</dbReference>
<evidence type="ECO:0000256" key="5">
    <source>
        <dbReference type="ARBA" id="ARBA00023125"/>
    </source>
</evidence>
<dbReference type="Gene3D" id="3.20.190.10">
    <property type="entry name" value="MutM-like, N-terminal"/>
    <property type="match status" value="1"/>
</dbReference>
<dbReference type="SMART" id="SM00898">
    <property type="entry name" value="Fapy_DNA_glyco"/>
    <property type="match status" value="1"/>
</dbReference>
<dbReference type="SUPFAM" id="SSF81624">
    <property type="entry name" value="N-terminal domain of MutM-like DNA repair proteins"/>
    <property type="match status" value="1"/>
</dbReference>
<evidence type="ECO:0000256" key="1">
    <source>
        <dbReference type="ARBA" id="ARBA00001668"/>
    </source>
</evidence>
<dbReference type="PANTHER" id="PTHR22993:SF9">
    <property type="entry name" value="FORMAMIDOPYRIMIDINE-DNA GLYCOSYLASE"/>
    <property type="match status" value="1"/>
</dbReference>
<keyword evidence="3" id="KW-0227">DNA damage</keyword>
<dbReference type="SMART" id="SM01232">
    <property type="entry name" value="H2TH"/>
    <property type="match status" value="1"/>
</dbReference>
<dbReference type="GO" id="GO:0003684">
    <property type="term" value="F:damaged DNA binding"/>
    <property type="evidence" value="ECO:0007669"/>
    <property type="project" value="InterPro"/>
</dbReference>
<dbReference type="Pfam" id="PF01149">
    <property type="entry name" value="Fapy_DNA_glyco"/>
    <property type="match status" value="1"/>
</dbReference>
<dbReference type="Gene3D" id="1.10.8.50">
    <property type="match status" value="1"/>
</dbReference>
<accession>A0A1H3WBI7</accession>
<organism evidence="11 12">
    <name type="scientific">Pedobacter hartonius</name>
    <dbReference type="NCBI Taxonomy" id="425514"/>
    <lineage>
        <taxon>Bacteria</taxon>
        <taxon>Pseudomonadati</taxon>
        <taxon>Bacteroidota</taxon>
        <taxon>Sphingobacteriia</taxon>
        <taxon>Sphingobacteriales</taxon>
        <taxon>Sphingobacteriaceae</taxon>
        <taxon>Pedobacter</taxon>
    </lineage>
</organism>
<dbReference type="GO" id="GO:0006284">
    <property type="term" value="P:base-excision repair"/>
    <property type="evidence" value="ECO:0007669"/>
    <property type="project" value="InterPro"/>
</dbReference>
<evidence type="ECO:0000256" key="8">
    <source>
        <dbReference type="ARBA" id="ARBA00023268"/>
    </source>
</evidence>
<feature type="domain" description="Formamidopyrimidine-DNA glycosylase catalytic" evidence="10">
    <location>
        <begin position="2"/>
        <end position="113"/>
    </location>
</feature>
<evidence type="ECO:0000256" key="4">
    <source>
        <dbReference type="ARBA" id="ARBA00022801"/>
    </source>
</evidence>
<dbReference type="InterPro" id="IPR010979">
    <property type="entry name" value="Ribosomal_uS13-like_H2TH"/>
</dbReference>
<keyword evidence="4" id="KW-0378">Hydrolase</keyword>
<keyword evidence="5" id="KW-0238">DNA-binding</keyword>
<dbReference type="AlphaFoldDB" id="A0A1H3WBI7"/>
<dbReference type="Pfam" id="PF06831">
    <property type="entry name" value="H2TH"/>
    <property type="match status" value="1"/>
</dbReference>
<name>A0A1H3WBI7_9SPHI</name>
<evidence type="ECO:0000256" key="7">
    <source>
        <dbReference type="ARBA" id="ARBA00023239"/>
    </source>
</evidence>
<sequence length="259" mass="28894">MPELPDLEVFSHNLSSQLKGKQVKEVLVPNTKKINVSAKELQEAIDQQKIEKIYRRGKEIYFEFENKALLSLHMMLNGELHISKEEEVPKYAIIRLGFKGGLNLTLTDFRGLANGTLNPEADNTPDALAKEVNTQFFQEILANKKAAIKNILLDQHVIRGIGNAYADEILWEAGISPFSAANKIPGSKLKALSKAVRHVLENAVKQIQGSKPGLISGEVRDFLKIHNPKKTHSPSGVPIQVKKTGARKTYFTDEQETFT</sequence>